<comment type="caution">
    <text evidence="1">The sequence shown here is derived from an EMBL/GenBank/DDBJ whole genome shotgun (WGS) entry which is preliminary data.</text>
</comment>
<evidence type="ECO:0000313" key="2">
    <source>
        <dbReference type="EMBL" id="CAL6053882.1"/>
    </source>
</evidence>
<evidence type="ECO:0000313" key="1">
    <source>
        <dbReference type="EMBL" id="CAI9951329.1"/>
    </source>
</evidence>
<proteinExistence type="predicted"/>
<sequence length="110" mass="12207">MSFINVTFADQYKTLTKTHTMLSQSCYLSSSKLMITKYIFTSSDIQIRKNLGNKQNGLLIGTKKGMFCSVDGTLKQILRTESFQCESCDYNTVSGGFAVGTSDGQMVFLI</sequence>
<protein>
    <submittedName>
        <fullName evidence="1">Sperm-associated WD-repeat protein</fullName>
    </submittedName>
    <submittedName>
        <fullName evidence="2">Sperm-associated_WD-repeat protein</fullName>
    </submittedName>
</protein>
<dbReference type="EMBL" id="CATOUU010000823">
    <property type="protein sequence ID" value="CAI9951329.1"/>
    <property type="molecule type" value="Genomic_DNA"/>
</dbReference>
<keyword evidence="3" id="KW-1185">Reference proteome</keyword>
<dbReference type="Proteomes" id="UP001642409">
    <property type="component" value="Unassembled WGS sequence"/>
</dbReference>
<gene>
    <name evidence="1" type="ORF">HINF_LOCUS38974</name>
    <name evidence="2" type="ORF">HINF_LOCUS45738</name>
</gene>
<name>A0AA86Q356_9EUKA</name>
<evidence type="ECO:0000313" key="3">
    <source>
        <dbReference type="Proteomes" id="UP001642409"/>
    </source>
</evidence>
<reference evidence="1" key="1">
    <citation type="submission" date="2023-06" db="EMBL/GenBank/DDBJ databases">
        <authorList>
            <person name="Kurt Z."/>
        </authorList>
    </citation>
    <scope>NUCLEOTIDE SEQUENCE</scope>
</reference>
<organism evidence="1">
    <name type="scientific">Hexamita inflata</name>
    <dbReference type="NCBI Taxonomy" id="28002"/>
    <lineage>
        <taxon>Eukaryota</taxon>
        <taxon>Metamonada</taxon>
        <taxon>Diplomonadida</taxon>
        <taxon>Hexamitidae</taxon>
        <taxon>Hexamitinae</taxon>
        <taxon>Hexamita</taxon>
    </lineage>
</organism>
<dbReference type="EMBL" id="CAXDID020000199">
    <property type="protein sequence ID" value="CAL6053882.1"/>
    <property type="molecule type" value="Genomic_DNA"/>
</dbReference>
<reference evidence="2 3" key="2">
    <citation type="submission" date="2024-07" db="EMBL/GenBank/DDBJ databases">
        <authorList>
            <person name="Akdeniz Z."/>
        </authorList>
    </citation>
    <scope>NUCLEOTIDE SEQUENCE [LARGE SCALE GENOMIC DNA]</scope>
</reference>
<dbReference type="AlphaFoldDB" id="A0AA86Q356"/>
<accession>A0AA86Q356</accession>